<keyword evidence="2" id="KW-1185">Reference proteome</keyword>
<organism evidence="1 2">
    <name type="scientific">Eumeta variegata</name>
    <name type="common">Bagworm moth</name>
    <name type="synonym">Eumeta japonica</name>
    <dbReference type="NCBI Taxonomy" id="151549"/>
    <lineage>
        <taxon>Eukaryota</taxon>
        <taxon>Metazoa</taxon>
        <taxon>Ecdysozoa</taxon>
        <taxon>Arthropoda</taxon>
        <taxon>Hexapoda</taxon>
        <taxon>Insecta</taxon>
        <taxon>Pterygota</taxon>
        <taxon>Neoptera</taxon>
        <taxon>Endopterygota</taxon>
        <taxon>Lepidoptera</taxon>
        <taxon>Glossata</taxon>
        <taxon>Ditrysia</taxon>
        <taxon>Tineoidea</taxon>
        <taxon>Psychidae</taxon>
        <taxon>Oiketicinae</taxon>
        <taxon>Eumeta</taxon>
    </lineage>
</organism>
<name>A0A4C1ZR81_EUMVA</name>
<sequence length="181" mass="19474">MVSRLCGAVCAPVQSPGRRGRFGFRLPESRWNAADNGSLVYPSSRGVREIDVEVHETFVETAESLNVWAVNFNAVVGGADGLLSLSADGCSLRIFEEVSAFAQEKWVEPLGLEVRWAGTHPGSFGGLIFGDWIPKGNRSSESVGPRQGRALHHLHGMWAPMMGLCPSPAGRVPPLLFGASF</sequence>
<gene>
    <name evidence="1" type="ORF">EVAR_90315_1</name>
</gene>
<evidence type="ECO:0000313" key="2">
    <source>
        <dbReference type="Proteomes" id="UP000299102"/>
    </source>
</evidence>
<protein>
    <submittedName>
        <fullName evidence="1">Uncharacterized protein</fullName>
    </submittedName>
</protein>
<accession>A0A4C1ZR81</accession>
<reference evidence="1 2" key="1">
    <citation type="journal article" date="2019" name="Commun. Biol.">
        <title>The bagworm genome reveals a unique fibroin gene that provides high tensile strength.</title>
        <authorList>
            <person name="Kono N."/>
            <person name="Nakamura H."/>
            <person name="Ohtoshi R."/>
            <person name="Tomita M."/>
            <person name="Numata K."/>
            <person name="Arakawa K."/>
        </authorList>
    </citation>
    <scope>NUCLEOTIDE SEQUENCE [LARGE SCALE GENOMIC DNA]</scope>
</reference>
<dbReference type="AlphaFoldDB" id="A0A4C1ZR81"/>
<evidence type="ECO:0000313" key="1">
    <source>
        <dbReference type="EMBL" id="GBP89177.1"/>
    </source>
</evidence>
<comment type="caution">
    <text evidence="1">The sequence shown here is derived from an EMBL/GenBank/DDBJ whole genome shotgun (WGS) entry which is preliminary data.</text>
</comment>
<proteinExistence type="predicted"/>
<dbReference type="Proteomes" id="UP000299102">
    <property type="component" value="Unassembled WGS sequence"/>
</dbReference>
<dbReference type="EMBL" id="BGZK01001980">
    <property type="protein sequence ID" value="GBP89177.1"/>
    <property type="molecule type" value="Genomic_DNA"/>
</dbReference>